<accession>A0A0L0W9S8</accession>
<reference evidence="4" key="1">
    <citation type="submission" date="2015-07" db="EMBL/GenBank/DDBJ databases">
        <title>Draft genome sequence of the purine-degrading Gottschalkia purinilyticum DSM 1384 (formerly Clostridium purinilyticum).</title>
        <authorList>
            <person name="Poehlein A."/>
            <person name="Schiel-Bengelsdorf B."/>
            <person name="Bengelsdorf F.R."/>
            <person name="Daniel R."/>
            <person name="Duerre P."/>
        </authorList>
    </citation>
    <scope>NUCLEOTIDE SEQUENCE [LARGE SCALE GENOMIC DNA]</scope>
    <source>
        <strain evidence="4">DSM 1384</strain>
    </source>
</reference>
<dbReference type="CDD" id="cd00093">
    <property type="entry name" value="HTH_XRE"/>
    <property type="match status" value="1"/>
</dbReference>
<dbReference type="STRING" id="1503.CLPU_8c00540"/>
<name>A0A0L0W9S8_GOTPU</name>
<dbReference type="Pfam" id="PF01381">
    <property type="entry name" value="HTH_3"/>
    <property type="match status" value="1"/>
</dbReference>
<dbReference type="SUPFAM" id="SSF47413">
    <property type="entry name" value="lambda repressor-like DNA-binding domains"/>
    <property type="match status" value="1"/>
</dbReference>
<dbReference type="PROSITE" id="PS50943">
    <property type="entry name" value="HTH_CROC1"/>
    <property type="match status" value="1"/>
</dbReference>
<dbReference type="EMBL" id="LGSS01000008">
    <property type="protein sequence ID" value="KNF08289.1"/>
    <property type="molecule type" value="Genomic_DNA"/>
</dbReference>
<proteinExistence type="predicted"/>
<evidence type="ECO:0000313" key="3">
    <source>
        <dbReference type="EMBL" id="KNF08289.1"/>
    </source>
</evidence>
<dbReference type="GO" id="GO:0003677">
    <property type="term" value="F:DNA binding"/>
    <property type="evidence" value="ECO:0007669"/>
    <property type="project" value="UniProtKB-KW"/>
</dbReference>
<sequence>MELRNRVKEMRARFNLSQSELGKLVDVSRQTIGLIEKGDYSPSVFLALKIAKVFESSVEEIFRLEEDEDDEDQ</sequence>
<evidence type="ECO:0000256" key="1">
    <source>
        <dbReference type="ARBA" id="ARBA00023125"/>
    </source>
</evidence>
<dbReference type="InterPro" id="IPR001387">
    <property type="entry name" value="Cro/C1-type_HTH"/>
</dbReference>
<organism evidence="3 4">
    <name type="scientific">Gottschalkia purinilytica</name>
    <name type="common">Clostridium purinilyticum</name>
    <dbReference type="NCBI Taxonomy" id="1503"/>
    <lineage>
        <taxon>Bacteria</taxon>
        <taxon>Bacillati</taxon>
        <taxon>Bacillota</taxon>
        <taxon>Tissierellia</taxon>
        <taxon>Tissierellales</taxon>
        <taxon>Gottschalkiaceae</taxon>
        <taxon>Gottschalkia</taxon>
    </lineage>
</organism>
<dbReference type="Gene3D" id="1.10.260.40">
    <property type="entry name" value="lambda repressor-like DNA-binding domains"/>
    <property type="match status" value="1"/>
</dbReference>
<dbReference type="Proteomes" id="UP000037267">
    <property type="component" value="Unassembled WGS sequence"/>
</dbReference>
<gene>
    <name evidence="3" type="ORF">CLPU_8c00540</name>
</gene>
<feature type="domain" description="HTH cro/C1-type" evidence="2">
    <location>
        <begin position="7"/>
        <end position="61"/>
    </location>
</feature>
<evidence type="ECO:0000313" key="4">
    <source>
        <dbReference type="Proteomes" id="UP000037267"/>
    </source>
</evidence>
<dbReference type="PANTHER" id="PTHR46558:SF12">
    <property type="entry name" value="DNA-BINDING PROTEIN"/>
    <property type="match status" value="1"/>
</dbReference>
<comment type="caution">
    <text evidence="3">The sequence shown here is derived from an EMBL/GenBank/DDBJ whole genome shotgun (WGS) entry which is preliminary data.</text>
</comment>
<dbReference type="AlphaFoldDB" id="A0A0L0W9S8"/>
<dbReference type="PANTHER" id="PTHR46558">
    <property type="entry name" value="TRACRIPTIONAL REGULATORY PROTEIN-RELATED-RELATED"/>
    <property type="match status" value="1"/>
</dbReference>
<protein>
    <submittedName>
        <fullName evidence="3">Putative transcriptional regulator</fullName>
    </submittedName>
</protein>
<keyword evidence="1" id="KW-0238">DNA-binding</keyword>
<evidence type="ECO:0000259" key="2">
    <source>
        <dbReference type="PROSITE" id="PS50943"/>
    </source>
</evidence>
<dbReference type="SMART" id="SM00530">
    <property type="entry name" value="HTH_XRE"/>
    <property type="match status" value="1"/>
</dbReference>
<dbReference type="OrthoDB" id="9808239at2"/>
<dbReference type="PATRIC" id="fig|1503.3.peg.3193"/>
<dbReference type="RefSeq" id="WP_050355391.1">
    <property type="nucleotide sequence ID" value="NZ_LGSS01000008.1"/>
</dbReference>
<keyword evidence="4" id="KW-1185">Reference proteome</keyword>
<dbReference type="InterPro" id="IPR010982">
    <property type="entry name" value="Lambda_DNA-bd_dom_sf"/>
</dbReference>